<dbReference type="SUPFAM" id="SSF51445">
    <property type="entry name" value="(Trans)glycosidases"/>
    <property type="match status" value="1"/>
</dbReference>
<dbReference type="Pfam" id="PF02836">
    <property type="entry name" value="Glyco_hydro_2_C"/>
    <property type="match status" value="1"/>
</dbReference>
<protein>
    <submittedName>
        <fullName evidence="4">Glycoside hydrolase family 2 TIM barrel-domain containing protein</fullName>
    </submittedName>
</protein>
<dbReference type="EMBL" id="JAVFWO010000005">
    <property type="protein sequence ID" value="MDQ7879497.1"/>
    <property type="molecule type" value="Genomic_DNA"/>
</dbReference>
<dbReference type="Gene3D" id="3.20.20.80">
    <property type="entry name" value="Glycosidases"/>
    <property type="match status" value="1"/>
</dbReference>
<gene>
    <name evidence="4" type="ORF">Q9R08_16005</name>
</gene>
<dbReference type="InterPro" id="IPR006104">
    <property type="entry name" value="Glyco_hydro_2_N"/>
</dbReference>
<dbReference type="PANTHER" id="PTHR42732:SF3">
    <property type="entry name" value="HYDROLASE"/>
    <property type="match status" value="1"/>
</dbReference>
<dbReference type="SUPFAM" id="SSF49303">
    <property type="entry name" value="beta-Galactosidase/glucuronidase domain"/>
    <property type="match status" value="1"/>
</dbReference>
<dbReference type="PANTHER" id="PTHR42732">
    <property type="entry name" value="BETA-GALACTOSIDASE"/>
    <property type="match status" value="1"/>
</dbReference>
<evidence type="ECO:0000313" key="4">
    <source>
        <dbReference type="EMBL" id="MDQ7879497.1"/>
    </source>
</evidence>
<dbReference type="Pfam" id="PF02837">
    <property type="entry name" value="Glyco_hydro_2_N"/>
    <property type="match status" value="1"/>
</dbReference>
<evidence type="ECO:0000259" key="2">
    <source>
        <dbReference type="Pfam" id="PF02836"/>
    </source>
</evidence>
<keyword evidence="5" id="KW-1185">Reference proteome</keyword>
<dbReference type="RefSeq" id="WP_308869144.1">
    <property type="nucleotide sequence ID" value="NZ_JAVFWO010000005.1"/>
</dbReference>
<feature type="domain" description="Glycosyl hydrolases family 2 sugar binding" evidence="3">
    <location>
        <begin position="73"/>
        <end position="165"/>
    </location>
</feature>
<dbReference type="GO" id="GO:0016787">
    <property type="term" value="F:hydrolase activity"/>
    <property type="evidence" value="ECO:0007669"/>
    <property type="project" value="UniProtKB-KW"/>
</dbReference>
<dbReference type="InterPro" id="IPR051913">
    <property type="entry name" value="GH2_Domain-Containing"/>
</dbReference>
<name>A0ABU0Z4M8_9MICO</name>
<accession>A0ABU0Z4M8</accession>
<dbReference type="Proteomes" id="UP001235133">
    <property type="component" value="Unassembled WGS sequence"/>
</dbReference>
<organism evidence="4 5">
    <name type="scientific">Microbacterium psychrotolerans</name>
    <dbReference type="NCBI Taxonomy" id="3068321"/>
    <lineage>
        <taxon>Bacteria</taxon>
        <taxon>Bacillati</taxon>
        <taxon>Actinomycetota</taxon>
        <taxon>Actinomycetes</taxon>
        <taxon>Micrococcales</taxon>
        <taxon>Microbacteriaceae</taxon>
        <taxon>Microbacterium</taxon>
    </lineage>
</organism>
<feature type="domain" description="Glycoside hydrolase family 2 catalytic" evidence="2">
    <location>
        <begin position="302"/>
        <end position="471"/>
    </location>
</feature>
<comment type="caution">
    <text evidence="4">The sequence shown here is derived from an EMBL/GenBank/DDBJ whole genome shotgun (WGS) entry which is preliminary data.</text>
</comment>
<dbReference type="Gene3D" id="2.60.120.260">
    <property type="entry name" value="Galactose-binding domain-like"/>
    <property type="match status" value="1"/>
</dbReference>
<proteinExistence type="inferred from homology"/>
<evidence type="ECO:0000313" key="5">
    <source>
        <dbReference type="Proteomes" id="UP001235133"/>
    </source>
</evidence>
<dbReference type="InterPro" id="IPR036156">
    <property type="entry name" value="Beta-gal/glucu_dom_sf"/>
</dbReference>
<comment type="similarity">
    <text evidence="1">Belongs to the glycosyl hydrolase 2 family.</text>
</comment>
<evidence type="ECO:0000259" key="3">
    <source>
        <dbReference type="Pfam" id="PF02837"/>
    </source>
</evidence>
<dbReference type="InterPro" id="IPR017853">
    <property type="entry name" value="GH"/>
</dbReference>
<reference evidence="4 5" key="1">
    <citation type="submission" date="2023-08" db="EMBL/GenBank/DDBJ databases">
        <title>Microbacterium psychrotolerans sp. nov., a psychrotolerant bacterium isolated from soil in Heilongjiang Province, China.</title>
        <authorList>
            <person name="An P."/>
            <person name="Zhao D."/>
            <person name="Xiang H."/>
        </authorList>
    </citation>
    <scope>NUCLEOTIDE SEQUENCE [LARGE SCALE GENOMIC DNA]</scope>
    <source>
        <strain evidence="4 5">QXD-8</strain>
    </source>
</reference>
<dbReference type="InterPro" id="IPR006103">
    <property type="entry name" value="Glyco_hydro_2_cat"/>
</dbReference>
<evidence type="ECO:0000256" key="1">
    <source>
        <dbReference type="ARBA" id="ARBA00007401"/>
    </source>
</evidence>
<dbReference type="SUPFAM" id="SSF49785">
    <property type="entry name" value="Galactose-binding domain-like"/>
    <property type="match status" value="1"/>
</dbReference>
<dbReference type="InterPro" id="IPR008979">
    <property type="entry name" value="Galactose-bd-like_sf"/>
</dbReference>
<keyword evidence="4" id="KW-0378">Hydrolase</keyword>
<sequence length="600" mass="66289">MTSDATADATAQDGTYPRPQLVRPCWHDLSGVWDFARDDMMIAQVDRIVFDRRIEVPFPPESPASGIGDTRFTPCVWYRRSFGHAELLDAGYGPERPRVVLHLGAVDHTADVWVNGRLVASHSGGQSPFQVDITDALASQGDNVLTVRAVDVPDDVSVLRGKQDWRERPHSIWYHRTTGIWQPVWLECIPESAVRSLTWRPDLPTATVEVDVELSGPVPVDAWLRVALSHDDQTLAEGRVRTGGLQHGTVRLVIPRQLNGQEYEELLWSPARPTLLSASVTLERESGSVMDVVASYVGLRSVSVAGGNFLLNDRPLQVRAVLAQNYWPETHLAATAETLRREVELILELGFNTARVHQKAEDPRFLFWADRLGLMIWAETANAYAFDERAIVNLVGEWSALVRRDQSHPSVVVWVPLNESWGVQHISHDPRQAAFSRSISDLTRALDGSRPVISNDGWEHTASDILTIHDYESDPDVLAERYGEETPLREMLAGFGPAGRRMTIGAQDGGAPVILSEFGGVSLETDGADDWGYSSASDPAAFEEKVTAILRAVRRSSPLAGFCYTQLTDTGQETNGLLFADRSPKFPIERIRAAVTGGAD</sequence>